<keyword evidence="3" id="KW-1185">Reference proteome</keyword>
<feature type="region of interest" description="Disordered" evidence="1">
    <location>
        <begin position="1"/>
        <end position="21"/>
    </location>
</feature>
<reference evidence="2" key="1">
    <citation type="submission" date="2021-06" db="EMBL/GenBank/DDBJ databases">
        <title>Comparative genomics, transcriptomics and evolutionary studies reveal genomic signatures of adaptation to plant cell wall in hemibiotrophic fungi.</title>
        <authorList>
            <consortium name="DOE Joint Genome Institute"/>
            <person name="Baroncelli R."/>
            <person name="Diaz J.F."/>
            <person name="Benocci T."/>
            <person name="Peng M."/>
            <person name="Battaglia E."/>
            <person name="Haridas S."/>
            <person name="Andreopoulos W."/>
            <person name="Labutti K."/>
            <person name="Pangilinan J."/>
            <person name="Floch G.L."/>
            <person name="Makela M.R."/>
            <person name="Henrissat B."/>
            <person name="Grigoriev I.V."/>
            <person name="Crouch J.A."/>
            <person name="De Vries R.P."/>
            <person name="Sukno S.A."/>
            <person name="Thon M.R."/>
        </authorList>
    </citation>
    <scope>NUCLEOTIDE SEQUENCE</scope>
    <source>
        <strain evidence="2">MAFF235873</strain>
    </source>
</reference>
<evidence type="ECO:0000256" key="1">
    <source>
        <dbReference type="SAM" id="MobiDB-lite"/>
    </source>
</evidence>
<protein>
    <submittedName>
        <fullName evidence="2">Uncharacterized protein</fullName>
    </submittedName>
</protein>
<gene>
    <name evidence="2" type="ORF">LX32DRAFT_190245</name>
</gene>
<dbReference type="EMBL" id="MU843037">
    <property type="protein sequence ID" value="KAK2022562.1"/>
    <property type="molecule type" value="Genomic_DNA"/>
</dbReference>
<dbReference type="Proteomes" id="UP001232148">
    <property type="component" value="Unassembled WGS sequence"/>
</dbReference>
<proteinExistence type="predicted"/>
<evidence type="ECO:0000313" key="2">
    <source>
        <dbReference type="EMBL" id="KAK2022562.1"/>
    </source>
</evidence>
<name>A0AAD9H682_9PEZI</name>
<comment type="caution">
    <text evidence="2">The sequence shown here is derived from an EMBL/GenBank/DDBJ whole genome shotgun (WGS) entry which is preliminary data.</text>
</comment>
<sequence>MTGVMSARPRPPQPRQAADSATCRREHVRLSFLGYFFLAHIRGRVGDSCCPYWHCTALHCVSSKFCGVWERSSIRLTHRYRRWVPWSATGVIMGCKTACSDLRTVGRLK</sequence>
<organism evidence="2 3">
    <name type="scientific">Colletotrichum zoysiae</name>
    <dbReference type="NCBI Taxonomy" id="1216348"/>
    <lineage>
        <taxon>Eukaryota</taxon>
        <taxon>Fungi</taxon>
        <taxon>Dikarya</taxon>
        <taxon>Ascomycota</taxon>
        <taxon>Pezizomycotina</taxon>
        <taxon>Sordariomycetes</taxon>
        <taxon>Hypocreomycetidae</taxon>
        <taxon>Glomerellales</taxon>
        <taxon>Glomerellaceae</taxon>
        <taxon>Colletotrichum</taxon>
        <taxon>Colletotrichum graminicola species complex</taxon>
    </lineage>
</organism>
<evidence type="ECO:0000313" key="3">
    <source>
        <dbReference type="Proteomes" id="UP001232148"/>
    </source>
</evidence>
<accession>A0AAD9H682</accession>
<dbReference type="AlphaFoldDB" id="A0AAD9H682"/>